<dbReference type="SMART" id="SM00421">
    <property type="entry name" value="HTH_LUXR"/>
    <property type="match status" value="1"/>
</dbReference>
<dbReference type="SUPFAM" id="SSF75516">
    <property type="entry name" value="Pheromone-binding domain of LuxR-like quorum-sensing transcription factors"/>
    <property type="match status" value="1"/>
</dbReference>
<reference evidence="5 6" key="1">
    <citation type="submission" date="2023-08" db="EMBL/GenBank/DDBJ databases">
        <title>Draft genome sequence of Janthinobacterium lividum.</title>
        <authorList>
            <person name="Chun B.H."/>
            <person name="Lee Y."/>
        </authorList>
    </citation>
    <scope>NUCLEOTIDE SEQUENCE [LARGE SCALE GENOMIC DNA]</scope>
    <source>
        <strain evidence="5 6">AMJK</strain>
    </source>
</reference>
<proteinExistence type="predicted"/>
<dbReference type="PRINTS" id="PR00038">
    <property type="entry name" value="HTHLUXR"/>
</dbReference>
<dbReference type="Gene3D" id="1.10.10.10">
    <property type="entry name" value="Winged helix-like DNA-binding domain superfamily/Winged helix DNA-binding domain"/>
    <property type="match status" value="1"/>
</dbReference>
<gene>
    <name evidence="5" type="ORF">RB624_23840</name>
</gene>
<feature type="domain" description="HTH luxR-type" evidence="4">
    <location>
        <begin position="169"/>
        <end position="234"/>
    </location>
</feature>
<organism evidence="5 6">
    <name type="scientific">Janthinobacterium lividum</name>
    <dbReference type="NCBI Taxonomy" id="29581"/>
    <lineage>
        <taxon>Bacteria</taxon>
        <taxon>Pseudomonadati</taxon>
        <taxon>Pseudomonadota</taxon>
        <taxon>Betaproteobacteria</taxon>
        <taxon>Burkholderiales</taxon>
        <taxon>Oxalobacteraceae</taxon>
        <taxon>Janthinobacterium</taxon>
    </lineage>
</organism>
<dbReference type="InterPro" id="IPR036388">
    <property type="entry name" value="WH-like_DNA-bd_sf"/>
</dbReference>
<dbReference type="InterPro" id="IPR016032">
    <property type="entry name" value="Sig_transdc_resp-reg_C-effctor"/>
</dbReference>
<evidence type="ECO:0000259" key="4">
    <source>
        <dbReference type="PROSITE" id="PS50043"/>
    </source>
</evidence>
<dbReference type="Proteomes" id="UP001237592">
    <property type="component" value="Unassembled WGS sequence"/>
</dbReference>
<keyword evidence="6" id="KW-1185">Reference proteome</keyword>
<dbReference type="CDD" id="cd06170">
    <property type="entry name" value="LuxR_C_like"/>
    <property type="match status" value="1"/>
</dbReference>
<keyword evidence="2" id="KW-0238">DNA-binding</keyword>
<dbReference type="PROSITE" id="PS50043">
    <property type="entry name" value="HTH_LUXR_2"/>
    <property type="match status" value="1"/>
</dbReference>
<keyword evidence="1" id="KW-0805">Transcription regulation</keyword>
<keyword evidence="3" id="KW-0804">Transcription</keyword>
<protein>
    <submittedName>
        <fullName evidence="5">LuxR family transcriptional regulator</fullName>
    </submittedName>
</protein>
<dbReference type="Gene3D" id="3.30.450.80">
    <property type="entry name" value="Transcription factor LuxR-like, autoinducer-binding domain"/>
    <property type="match status" value="1"/>
</dbReference>
<dbReference type="EMBL" id="JAVFKP010000007">
    <property type="protein sequence ID" value="MDQ4628922.1"/>
    <property type="molecule type" value="Genomic_DNA"/>
</dbReference>
<evidence type="ECO:0000313" key="5">
    <source>
        <dbReference type="EMBL" id="MDQ4628922.1"/>
    </source>
</evidence>
<evidence type="ECO:0000256" key="2">
    <source>
        <dbReference type="ARBA" id="ARBA00023125"/>
    </source>
</evidence>
<dbReference type="InterPro" id="IPR000792">
    <property type="entry name" value="Tscrpt_reg_LuxR_C"/>
</dbReference>
<sequence>MLQPLSKFENLLQCKSFADLHKKTSGIVQELGFEHFLFGLRMEIVGQPTEDFVLSGYPERWWEAYQEHDFDRIDPIVAHCKTSHRPLLWEREQYSNAYAAAMFEEAAMFGIRSGVSVPLHGSVRREFGLLSLASDDACIDGYTEQILGQSQLLASFLYEAVQKIAAKQLNVLSPTLTPREHECIRWAAAGKSTWEISCILKTSERTIYFHICNVMAKLNVVNRQQAIAKGMALGLI</sequence>
<name>A0ABU0XZY4_9BURK</name>
<dbReference type="InterPro" id="IPR005143">
    <property type="entry name" value="TF_LuxR_autoind-bd_dom"/>
</dbReference>
<evidence type="ECO:0000256" key="3">
    <source>
        <dbReference type="ARBA" id="ARBA00023163"/>
    </source>
</evidence>
<dbReference type="Pfam" id="PF03472">
    <property type="entry name" value="Autoind_bind"/>
    <property type="match status" value="1"/>
</dbReference>
<dbReference type="InterPro" id="IPR036693">
    <property type="entry name" value="TF_LuxR_autoind-bd_dom_sf"/>
</dbReference>
<dbReference type="Pfam" id="PF00196">
    <property type="entry name" value="GerE"/>
    <property type="match status" value="1"/>
</dbReference>
<accession>A0ABU0XZY4</accession>
<dbReference type="RefSeq" id="WP_070260582.1">
    <property type="nucleotide sequence ID" value="NZ_CBCRWJ010000019.1"/>
</dbReference>
<dbReference type="PANTHER" id="PTHR44688:SF16">
    <property type="entry name" value="DNA-BINDING TRANSCRIPTIONAL ACTIVATOR DEVR_DOSR"/>
    <property type="match status" value="1"/>
</dbReference>
<evidence type="ECO:0000313" key="6">
    <source>
        <dbReference type="Proteomes" id="UP001237592"/>
    </source>
</evidence>
<evidence type="ECO:0000256" key="1">
    <source>
        <dbReference type="ARBA" id="ARBA00023015"/>
    </source>
</evidence>
<comment type="caution">
    <text evidence="5">The sequence shown here is derived from an EMBL/GenBank/DDBJ whole genome shotgun (WGS) entry which is preliminary data.</text>
</comment>
<dbReference type="PANTHER" id="PTHR44688">
    <property type="entry name" value="DNA-BINDING TRANSCRIPTIONAL ACTIVATOR DEVR_DOSR"/>
    <property type="match status" value="1"/>
</dbReference>
<dbReference type="SUPFAM" id="SSF46894">
    <property type="entry name" value="C-terminal effector domain of the bipartite response regulators"/>
    <property type="match status" value="1"/>
</dbReference>